<sequence length="125" mass="13586">MRGISWSSAVDQMIAACDTVIGLGARTIVPGHGPVTDNAGAATVKRYFRHVRDEARRQFDAGVPALGAAFDLDLGGFADWRDSERVVATVDALYREWDPGHPPADPVRLFRHMGRYHRRATGGAG</sequence>
<name>A0A919GNP3_9ACTN</name>
<reference evidence="1" key="1">
    <citation type="journal article" date="2014" name="Int. J. Syst. Evol. Microbiol.">
        <title>Complete genome sequence of Corynebacterium casei LMG S-19264T (=DSM 44701T), isolated from a smear-ripened cheese.</title>
        <authorList>
            <consortium name="US DOE Joint Genome Institute (JGI-PGF)"/>
            <person name="Walter F."/>
            <person name="Albersmeier A."/>
            <person name="Kalinowski J."/>
            <person name="Ruckert C."/>
        </authorList>
    </citation>
    <scope>NUCLEOTIDE SEQUENCE</scope>
    <source>
        <strain evidence="1">JCM 5069</strain>
    </source>
</reference>
<evidence type="ECO:0000313" key="2">
    <source>
        <dbReference type="Proteomes" id="UP000603708"/>
    </source>
</evidence>
<evidence type="ECO:0000313" key="1">
    <source>
        <dbReference type="EMBL" id="GHH87423.1"/>
    </source>
</evidence>
<protein>
    <submittedName>
        <fullName evidence="1">Uncharacterized protein</fullName>
    </submittedName>
</protein>
<dbReference type="Proteomes" id="UP000603708">
    <property type="component" value="Unassembled WGS sequence"/>
</dbReference>
<gene>
    <name evidence="1" type="ORF">GCM10018793_63140</name>
</gene>
<dbReference type="EMBL" id="BNCD01000028">
    <property type="protein sequence ID" value="GHH87423.1"/>
    <property type="molecule type" value="Genomic_DNA"/>
</dbReference>
<organism evidence="1 2">
    <name type="scientific">Streptomyces sulfonofaciens</name>
    <dbReference type="NCBI Taxonomy" id="68272"/>
    <lineage>
        <taxon>Bacteria</taxon>
        <taxon>Bacillati</taxon>
        <taxon>Actinomycetota</taxon>
        <taxon>Actinomycetes</taxon>
        <taxon>Kitasatosporales</taxon>
        <taxon>Streptomycetaceae</taxon>
        <taxon>Streptomyces</taxon>
    </lineage>
</organism>
<dbReference type="SUPFAM" id="SSF56281">
    <property type="entry name" value="Metallo-hydrolase/oxidoreductase"/>
    <property type="match status" value="1"/>
</dbReference>
<keyword evidence="2" id="KW-1185">Reference proteome</keyword>
<dbReference type="AlphaFoldDB" id="A0A919GNP3"/>
<accession>A0A919GNP3</accession>
<proteinExistence type="predicted"/>
<dbReference type="InterPro" id="IPR036866">
    <property type="entry name" value="RibonucZ/Hydroxyglut_hydro"/>
</dbReference>
<comment type="caution">
    <text evidence="1">The sequence shown here is derived from an EMBL/GenBank/DDBJ whole genome shotgun (WGS) entry which is preliminary data.</text>
</comment>
<dbReference type="RefSeq" id="WP_189938047.1">
    <property type="nucleotide sequence ID" value="NZ_BNCD01000028.1"/>
</dbReference>
<reference evidence="1" key="2">
    <citation type="submission" date="2020-09" db="EMBL/GenBank/DDBJ databases">
        <authorList>
            <person name="Sun Q."/>
            <person name="Ohkuma M."/>
        </authorList>
    </citation>
    <scope>NUCLEOTIDE SEQUENCE</scope>
    <source>
        <strain evidence="1">JCM 5069</strain>
    </source>
</reference>